<reference evidence="2" key="1">
    <citation type="submission" date="2023-07" db="EMBL/GenBank/DDBJ databases">
        <title>Chromosome-level Genome Assembly of Striped Snakehead (Channa striata).</title>
        <authorList>
            <person name="Liu H."/>
        </authorList>
    </citation>
    <scope>NUCLEOTIDE SEQUENCE</scope>
    <source>
        <strain evidence="2">Gz</strain>
        <tissue evidence="2">Muscle</tissue>
    </source>
</reference>
<feature type="compositionally biased region" description="Basic residues" evidence="1">
    <location>
        <begin position="107"/>
        <end position="118"/>
    </location>
</feature>
<feature type="region of interest" description="Disordered" evidence="1">
    <location>
        <begin position="1"/>
        <end position="29"/>
    </location>
</feature>
<comment type="caution">
    <text evidence="2">The sequence shown here is derived from an EMBL/GenBank/DDBJ whole genome shotgun (WGS) entry which is preliminary data.</text>
</comment>
<evidence type="ECO:0000256" key="1">
    <source>
        <dbReference type="SAM" id="MobiDB-lite"/>
    </source>
</evidence>
<gene>
    <name evidence="2" type="ORF">Q5P01_000136</name>
</gene>
<feature type="region of interest" description="Disordered" evidence="1">
    <location>
        <begin position="104"/>
        <end position="137"/>
    </location>
</feature>
<feature type="region of interest" description="Disordered" evidence="1">
    <location>
        <begin position="155"/>
        <end position="191"/>
    </location>
</feature>
<keyword evidence="3" id="KW-1185">Reference proteome</keyword>
<evidence type="ECO:0000313" key="3">
    <source>
        <dbReference type="Proteomes" id="UP001187415"/>
    </source>
</evidence>
<evidence type="ECO:0000313" key="2">
    <source>
        <dbReference type="EMBL" id="KAK2811914.1"/>
    </source>
</evidence>
<proteinExistence type="predicted"/>
<dbReference type="Proteomes" id="UP001187415">
    <property type="component" value="Unassembled WGS sequence"/>
</dbReference>
<sequence>MQDHGEPRSTGAKGSAGTGSRSQSRASPVATQKAILLQAYLECLNAICHHKQRDGEPGARVQSQIVKMLTTKTKASAGYREASSYAWTCGARGCPRSWRVREEKARTRERRGRRRSARGVRNGLDEGTRGSTQTGSVGGFYRYQAEDLLLGEGVRRVEPPPTRPRRPELRTRRARSGDLRGGPARSRARRAARDSVKWSRFCLATRTNRTHAKLVRAFPDVKAVGHHDAHAQLGVGTGLLLQTRSARHASAPLEMAAACLPQLREAAAIVSLEQFHKLGSLSLECQMLLYAVLSCHINWVDYNHKQILLQPERPGPLAPNLEGDLRCLRCLKNQTFRSSEVKGNPKNIDVEFDLKDEIRVASCCARPNGERALSTPEVNTCTFTDLKQMYTACPVCKQPIFSEVLVDRRRSTRAAPVCSSTSESL</sequence>
<dbReference type="EMBL" id="JAUPFM010000156">
    <property type="protein sequence ID" value="KAK2811914.1"/>
    <property type="molecule type" value="Genomic_DNA"/>
</dbReference>
<accession>A0AA88LEE1</accession>
<feature type="compositionally biased region" description="Basic and acidic residues" evidence="1">
    <location>
        <begin position="165"/>
        <end position="178"/>
    </location>
</feature>
<name>A0AA88LEE1_CHASR</name>
<organism evidence="2 3">
    <name type="scientific">Channa striata</name>
    <name type="common">Snakehead murrel</name>
    <name type="synonym">Ophicephalus striatus</name>
    <dbReference type="NCBI Taxonomy" id="64152"/>
    <lineage>
        <taxon>Eukaryota</taxon>
        <taxon>Metazoa</taxon>
        <taxon>Chordata</taxon>
        <taxon>Craniata</taxon>
        <taxon>Vertebrata</taxon>
        <taxon>Euteleostomi</taxon>
        <taxon>Actinopterygii</taxon>
        <taxon>Neopterygii</taxon>
        <taxon>Teleostei</taxon>
        <taxon>Neoteleostei</taxon>
        <taxon>Acanthomorphata</taxon>
        <taxon>Anabantaria</taxon>
        <taxon>Anabantiformes</taxon>
        <taxon>Channoidei</taxon>
        <taxon>Channidae</taxon>
        <taxon>Channa</taxon>
    </lineage>
</organism>
<protein>
    <submittedName>
        <fullName evidence="2">Uncharacterized protein</fullName>
    </submittedName>
</protein>
<feature type="compositionally biased region" description="Low complexity" evidence="1">
    <location>
        <begin position="8"/>
        <end position="22"/>
    </location>
</feature>
<dbReference type="AlphaFoldDB" id="A0AA88LEE1"/>